<evidence type="ECO:0000313" key="2">
    <source>
        <dbReference type="Proteomes" id="UP001055072"/>
    </source>
</evidence>
<reference evidence="1" key="1">
    <citation type="journal article" date="2021" name="Environ. Microbiol.">
        <title>Gene family expansions and transcriptome signatures uncover fungal adaptations to wood decay.</title>
        <authorList>
            <person name="Hage H."/>
            <person name="Miyauchi S."/>
            <person name="Viragh M."/>
            <person name="Drula E."/>
            <person name="Min B."/>
            <person name="Chaduli D."/>
            <person name="Navarro D."/>
            <person name="Favel A."/>
            <person name="Norest M."/>
            <person name="Lesage-Meessen L."/>
            <person name="Balint B."/>
            <person name="Merenyi Z."/>
            <person name="de Eugenio L."/>
            <person name="Morin E."/>
            <person name="Martinez A.T."/>
            <person name="Baldrian P."/>
            <person name="Stursova M."/>
            <person name="Martinez M.J."/>
            <person name="Novotny C."/>
            <person name="Magnuson J.K."/>
            <person name="Spatafora J.W."/>
            <person name="Maurice S."/>
            <person name="Pangilinan J."/>
            <person name="Andreopoulos W."/>
            <person name="LaButti K."/>
            <person name="Hundley H."/>
            <person name="Na H."/>
            <person name="Kuo A."/>
            <person name="Barry K."/>
            <person name="Lipzen A."/>
            <person name="Henrissat B."/>
            <person name="Riley R."/>
            <person name="Ahrendt S."/>
            <person name="Nagy L.G."/>
            <person name="Grigoriev I.V."/>
            <person name="Martin F."/>
            <person name="Rosso M.N."/>
        </authorList>
    </citation>
    <scope>NUCLEOTIDE SEQUENCE</scope>
    <source>
        <strain evidence="1">CBS 384.51</strain>
    </source>
</reference>
<accession>A0ACB8U3I3</accession>
<comment type="caution">
    <text evidence="1">The sequence shown here is derived from an EMBL/GenBank/DDBJ whole genome shotgun (WGS) entry which is preliminary data.</text>
</comment>
<dbReference type="EMBL" id="MU274913">
    <property type="protein sequence ID" value="KAI0088540.1"/>
    <property type="molecule type" value="Genomic_DNA"/>
</dbReference>
<name>A0ACB8U3I3_9APHY</name>
<evidence type="ECO:0000313" key="1">
    <source>
        <dbReference type="EMBL" id="KAI0088540.1"/>
    </source>
</evidence>
<dbReference type="Proteomes" id="UP001055072">
    <property type="component" value="Unassembled WGS sequence"/>
</dbReference>
<keyword evidence="2" id="KW-1185">Reference proteome</keyword>
<proteinExistence type="predicted"/>
<sequence length="245" mass="26520">MPSYVVTGTSRGLGLHEFIAGHTHKNVHVIEADSKDARALRVNLKNAADTVSKITGGTLDVLINNAALMDYERVDLTLDAFPDAETLEADLMLFFQTNTIGPIHTINAFLPLLLAGTTKKCLTISTTAGSPKVANATNFTTYGGYGISKAALNLAIAKYASRFRDDGVVFLAVTPGMVKTMPGTEEEVNKALEPLVEKFRKRYPHFEGPITVERSVRDILVLLDRAGIADSGKFTHRDGRDGDSI</sequence>
<gene>
    <name evidence="1" type="ORF">BDY19DRAFT_906560</name>
</gene>
<organism evidence="1 2">
    <name type="scientific">Irpex rosettiformis</name>
    <dbReference type="NCBI Taxonomy" id="378272"/>
    <lineage>
        <taxon>Eukaryota</taxon>
        <taxon>Fungi</taxon>
        <taxon>Dikarya</taxon>
        <taxon>Basidiomycota</taxon>
        <taxon>Agaricomycotina</taxon>
        <taxon>Agaricomycetes</taxon>
        <taxon>Polyporales</taxon>
        <taxon>Irpicaceae</taxon>
        <taxon>Irpex</taxon>
    </lineage>
</organism>
<protein>
    <submittedName>
        <fullName evidence="1">Short-chain dehydrogenases/reductase</fullName>
    </submittedName>
</protein>